<proteinExistence type="predicted"/>
<feature type="signal peptide" evidence="1">
    <location>
        <begin position="1"/>
        <end position="20"/>
    </location>
</feature>
<accession>A0A937W4I3</accession>
<sequence length="102" mass="10766">MAVRTMHKAFPLLVMCLLLAASVLCLGHSEDGHAVPEVHATHQHGDDASSAPHASSHASCLVATLPSRIGLVWCFVGSLYPLARVAMPVVPTFPPLIPPKIV</sequence>
<evidence type="ECO:0000256" key="1">
    <source>
        <dbReference type="SAM" id="SignalP"/>
    </source>
</evidence>
<comment type="caution">
    <text evidence="2">The sequence shown here is derived from an EMBL/GenBank/DDBJ whole genome shotgun (WGS) entry which is preliminary data.</text>
</comment>
<evidence type="ECO:0008006" key="4">
    <source>
        <dbReference type="Google" id="ProtNLM"/>
    </source>
</evidence>
<organism evidence="2 3">
    <name type="scientific">Tectimicrobiota bacterium</name>
    <dbReference type="NCBI Taxonomy" id="2528274"/>
    <lineage>
        <taxon>Bacteria</taxon>
        <taxon>Pseudomonadati</taxon>
        <taxon>Nitrospinota/Tectimicrobiota group</taxon>
        <taxon>Candidatus Tectimicrobiota</taxon>
    </lineage>
</organism>
<dbReference type="AlphaFoldDB" id="A0A937W4I3"/>
<feature type="chain" id="PRO_5037067318" description="Secreted protein" evidence="1">
    <location>
        <begin position="21"/>
        <end position="102"/>
    </location>
</feature>
<dbReference type="EMBL" id="VGLS01000623">
    <property type="protein sequence ID" value="MBM3225590.1"/>
    <property type="molecule type" value="Genomic_DNA"/>
</dbReference>
<protein>
    <recommendedName>
        <fullName evidence="4">Secreted protein</fullName>
    </recommendedName>
</protein>
<gene>
    <name evidence="2" type="ORF">FJZ47_17575</name>
</gene>
<evidence type="ECO:0000313" key="3">
    <source>
        <dbReference type="Proteomes" id="UP000712673"/>
    </source>
</evidence>
<keyword evidence="1" id="KW-0732">Signal</keyword>
<evidence type="ECO:0000313" key="2">
    <source>
        <dbReference type="EMBL" id="MBM3225590.1"/>
    </source>
</evidence>
<reference evidence="2" key="1">
    <citation type="submission" date="2019-03" db="EMBL/GenBank/DDBJ databases">
        <title>Lake Tanganyika Metagenome-Assembled Genomes (MAGs).</title>
        <authorList>
            <person name="Tran P."/>
        </authorList>
    </citation>
    <scope>NUCLEOTIDE SEQUENCE</scope>
    <source>
        <strain evidence="2">K_DeepCast_65m_m2_066</strain>
    </source>
</reference>
<name>A0A937W4I3_UNCTE</name>
<dbReference type="Proteomes" id="UP000712673">
    <property type="component" value="Unassembled WGS sequence"/>
</dbReference>